<evidence type="ECO:0000256" key="1">
    <source>
        <dbReference type="SAM" id="MobiDB-lite"/>
    </source>
</evidence>
<feature type="compositionally biased region" description="Basic and acidic residues" evidence="1">
    <location>
        <begin position="325"/>
        <end position="343"/>
    </location>
</feature>
<dbReference type="EMBL" id="QGKX02000088">
    <property type="protein sequence ID" value="KAF3584670.1"/>
    <property type="molecule type" value="Genomic_DNA"/>
</dbReference>
<evidence type="ECO:0000313" key="2">
    <source>
        <dbReference type="EMBL" id="KAF3584670.1"/>
    </source>
</evidence>
<feature type="region of interest" description="Disordered" evidence="1">
    <location>
        <begin position="318"/>
        <end position="348"/>
    </location>
</feature>
<feature type="region of interest" description="Disordered" evidence="1">
    <location>
        <begin position="402"/>
        <end position="430"/>
    </location>
</feature>
<sequence length="430" mass="46944">MEGSPYRKSSISWKGGRSLGLVPRFLLAGTWSVPLSGTRGPGSCPEAGRNDTEVFFPNSFPLIARFRHRTRGITCAHKSTGVAHSQQAPLRQDSVPSVSLSRVPLKPKLILNPGKDWFLLIWPEPNSSILNFLEMMWLEIVLVGENRSLLYALESLGPETGNNLNFKPRGPRSVKACDFFGKIPNGFSFVSRIFFHSCFSFLHASRSSIPLIQGAGMGENPSARLTLISTSGEAGYYRSLAALRGRDQSSGFCGPFCRFPPGRWTSCQFVEDCRSVSLARRPSLHCWVLLLLGSGNRDRDLSHAPASIDSLAIADSRPVFPGDEGSQHGHEMGSHIHPAERPDPSGMISEEVSSRCLCPASLVARPSVGSWRDPCGVEDEDLARSLSSELVPLWRTLSETMRSGRYRSLGGPSRDSGSASSETIAIRQTS</sequence>
<protein>
    <submittedName>
        <fullName evidence="2">Uncharacterized protein</fullName>
    </submittedName>
</protein>
<comment type="caution">
    <text evidence="2">The sequence shown here is derived from an EMBL/GenBank/DDBJ whole genome shotgun (WGS) entry which is preliminary data.</text>
</comment>
<proteinExistence type="predicted"/>
<evidence type="ECO:0000313" key="3">
    <source>
        <dbReference type="Proteomes" id="UP000712600"/>
    </source>
</evidence>
<organism evidence="2 3">
    <name type="scientific">Brassica cretica</name>
    <name type="common">Mustard</name>
    <dbReference type="NCBI Taxonomy" id="69181"/>
    <lineage>
        <taxon>Eukaryota</taxon>
        <taxon>Viridiplantae</taxon>
        <taxon>Streptophyta</taxon>
        <taxon>Embryophyta</taxon>
        <taxon>Tracheophyta</taxon>
        <taxon>Spermatophyta</taxon>
        <taxon>Magnoliopsida</taxon>
        <taxon>eudicotyledons</taxon>
        <taxon>Gunneridae</taxon>
        <taxon>Pentapetalae</taxon>
        <taxon>rosids</taxon>
        <taxon>malvids</taxon>
        <taxon>Brassicales</taxon>
        <taxon>Brassicaceae</taxon>
        <taxon>Brassiceae</taxon>
        <taxon>Brassica</taxon>
    </lineage>
</organism>
<accession>A0A8S9RV91</accession>
<reference evidence="2" key="1">
    <citation type="submission" date="2019-12" db="EMBL/GenBank/DDBJ databases">
        <title>Genome sequencing and annotation of Brassica cretica.</title>
        <authorList>
            <person name="Studholme D.J."/>
            <person name="Sarris P."/>
        </authorList>
    </citation>
    <scope>NUCLEOTIDE SEQUENCE</scope>
    <source>
        <strain evidence="2">PFS-109/04</strain>
        <tissue evidence="2">Leaf</tissue>
    </source>
</reference>
<feature type="compositionally biased region" description="Polar residues" evidence="1">
    <location>
        <begin position="415"/>
        <end position="430"/>
    </location>
</feature>
<name>A0A8S9RV91_BRACR</name>
<dbReference type="AlphaFoldDB" id="A0A8S9RV91"/>
<dbReference type="Proteomes" id="UP000712600">
    <property type="component" value="Unassembled WGS sequence"/>
</dbReference>
<gene>
    <name evidence="2" type="ORF">F2Q69_00030218</name>
</gene>